<accession>A0ABW2V8G1</accession>
<sequence length="75" mass="8309">PRRRRGRPPASRRGRAPASRRGKAGRPAAKQRARRRIVPIRVRYYRAGFAEGYNTGYNEGFAQGLQDGMSVPAAG</sequence>
<protein>
    <submittedName>
        <fullName evidence="2">Uncharacterized protein</fullName>
    </submittedName>
</protein>
<evidence type="ECO:0000313" key="2">
    <source>
        <dbReference type="EMBL" id="MFC7750598.1"/>
    </source>
</evidence>
<dbReference type="Proteomes" id="UP001596528">
    <property type="component" value="Unassembled WGS sequence"/>
</dbReference>
<comment type="caution">
    <text evidence="2">The sequence shown here is derived from an EMBL/GenBank/DDBJ whole genome shotgun (WGS) entry which is preliminary data.</text>
</comment>
<name>A0ABW2V8G1_9BACL</name>
<gene>
    <name evidence="2" type="ORF">ACFQWB_11780</name>
</gene>
<proteinExistence type="predicted"/>
<organism evidence="2 3">
    <name type="scientific">Paenibacillus thermoaerophilus</name>
    <dbReference type="NCBI Taxonomy" id="1215385"/>
    <lineage>
        <taxon>Bacteria</taxon>
        <taxon>Bacillati</taxon>
        <taxon>Bacillota</taxon>
        <taxon>Bacilli</taxon>
        <taxon>Bacillales</taxon>
        <taxon>Paenibacillaceae</taxon>
        <taxon>Paenibacillus</taxon>
    </lineage>
</organism>
<feature type="region of interest" description="Disordered" evidence="1">
    <location>
        <begin position="1"/>
        <end position="35"/>
    </location>
</feature>
<evidence type="ECO:0000313" key="3">
    <source>
        <dbReference type="Proteomes" id="UP001596528"/>
    </source>
</evidence>
<reference evidence="3" key="1">
    <citation type="journal article" date="2019" name="Int. J. Syst. Evol. Microbiol.">
        <title>The Global Catalogue of Microorganisms (GCM) 10K type strain sequencing project: providing services to taxonomists for standard genome sequencing and annotation.</title>
        <authorList>
            <consortium name="The Broad Institute Genomics Platform"/>
            <consortium name="The Broad Institute Genome Sequencing Center for Infectious Disease"/>
            <person name="Wu L."/>
            <person name="Ma J."/>
        </authorList>
    </citation>
    <scope>NUCLEOTIDE SEQUENCE [LARGE SCALE GENOMIC DNA]</scope>
    <source>
        <strain evidence="3">JCM 18657</strain>
    </source>
</reference>
<keyword evidence="3" id="KW-1185">Reference proteome</keyword>
<feature type="non-terminal residue" evidence="2">
    <location>
        <position position="1"/>
    </location>
</feature>
<dbReference type="EMBL" id="JBHTGQ010000026">
    <property type="protein sequence ID" value="MFC7750598.1"/>
    <property type="molecule type" value="Genomic_DNA"/>
</dbReference>
<evidence type="ECO:0000256" key="1">
    <source>
        <dbReference type="SAM" id="MobiDB-lite"/>
    </source>
</evidence>